<dbReference type="InterPro" id="IPR039420">
    <property type="entry name" value="WalR-like"/>
</dbReference>
<feature type="modified residue" description="4-aspartylphosphate" evidence="3">
    <location>
        <position position="56"/>
    </location>
</feature>
<evidence type="ECO:0000256" key="2">
    <source>
        <dbReference type="ARBA" id="ARBA00023125"/>
    </source>
</evidence>
<dbReference type="InterPro" id="IPR011006">
    <property type="entry name" value="CheY-like_superfamily"/>
</dbReference>
<dbReference type="InterPro" id="IPR000792">
    <property type="entry name" value="Tscrpt_reg_LuxR_C"/>
</dbReference>
<dbReference type="EMBL" id="FNNO01000010">
    <property type="protein sequence ID" value="SDX19199.1"/>
    <property type="molecule type" value="Genomic_DNA"/>
</dbReference>
<keyword evidence="2" id="KW-0238">DNA-binding</keyword>
<dbReference type="PROSITE" id="PS00622">
    <property type="entry name" value="HTH_LUXR_1"/>
    <property type="match status" value="1"/>
</dbReference>
<dbReference type="PROSITE" id="PS50043">
    <property type="entry name" value="HTH_LUXR_2"/>
    <property type="match status" value="1"/>
</dbReference>
<dbReference type="GO" id="GO:0003677">
    <property type="term" value="F:DNA binding"/>
    <property type="evidence" value="ECO:0007669"/>
    <property type="project" value="UniProtKB-KW"/>
</dbReference>
<feature type="domain" description="HTH luxR-type" evidence="4">
    <location>
        <begin position="143"/>
        <end position="208"/>
    </location>
</feature>
<proteinExistence type="predicted"/>
<dbReference type="SMART" id="SM00448">
    <property type="entry name" value="REC"/>
    <property type="match status" value="1"/>
</dbReference>
<protein>
    <submittedName>
        <fullName evidence="6">Two component transcriptional regulator, LuxR family</fullName>
    </submittedName>
</protein>
<dbReference type="RefSeq" id="WP_257574942.1">
    <property type="nucleotide sequence ID" value="NZ_FNNO01000010.1"/>
</dbReference>
<dbReference type="InterPro" id="IPR001789">
    <property type="entry name" value="Sig_transdc_resp-reg_receiver"/>
</dbReference>
<dbReference type="AlphaFoldDB" id="A0A8X8LBY8"/>
<feature type="domain" description="Response regulatory" evidence="5">
    <location>
        <begin position="5"/>
        <end position="121"/>
    </location>
</feature>
<evidence type="ECO:0000256" key="3">
    <source>
        <dbReference type="PROSITE-ProRule" id="PRU00169"/>
    </source>
</evidence>
<evidence type="ECO:0000313" key="6">
    <source>
        <dbReference type="EMBL" id="SDX19199.1"/>
    </source>
</evidence>
<dbReference type="CDD" id="cd17535">
    <property type="entry name" value="REC_NarL-like"/>
    <property type="match status" value="1"/>
</dbReference>
<dbReference type="PRINTS" id="PR00038">
    <property type="entry name" value="HTHLUXR"/>
</dbReference>
<evidence type="ECO:0000256" key="1">
    <source>
        <dbReference type="ARBA" id="ARBA00022553"/>
    </source>
</evidence>
<evidence type="ECO:0000313" key="7">
    <source>
        <dbReference type="Proteomes" id="UP000198711"/>
    </source>
</evidence>
<evidence type="ECO:0000259" key="5">
    <source>
        <dbReference type="PROSITE" id="PS50110"/>
    </source>
</evidence>
<dbReference type="Pfam" id="PF00072">
    <property type="entry name" value="Response_reg"/>
    <property type="match status" value="1"/>
</dbReference>
<dbReference type="PANTHER" id="PTHR43214">
    <property type="entry name" value="TWO-COMPONENT RESPONSE REGULATOR"/>
    <property type="match status" value="1"/>
</dbReference>
<dbReference type="Pfam" id="PF00196">
    <property type="entry name" value="GerE"/>
    <property type="match status" value="1"/>
</dbReference>
<dbReference type="GO" id="GO:0000160">
    <property type="term" value="P:phosphorelay signal transduction system"/>
    <property type="evidence" value="ECO:0007669"/>
    <property type="project" value="InterPro"/>
</dbReference>
<dbReference type="CDD" id="cd06170">
    <property type="entry name" value="LuxR_C_like"/>
    <property type="match status" value="1"/>
</dbReference>
<accession>A0A8X8LBY8</accession>
<dbReference type="PANTHER" id="PTHR43214:SF43">
    <property type="entry name" value="TWO-COMPONENT RESPONSE REGULATOR"/>
    <property type="match status" value="1"/>
</dbReference>
<sequence>MEKTKLIIADDHNLFLEGLLSMLTSERDMEVMAIANDGKELLELLHKNKPDVVLLDINMPGMNGIEAARILKRQYPSIKLVMLSTYNEEHLVEKAKTFGAHGYLLKNANKEELMQAIRQVNQGQLCFPAKKIVEPTRFSEIDPFLQQFNLTRREMELLQLIKQDLTNQQIADQLHLSIYTVETHRKNIMQKLKLKKTVELTRFIIQHNL</sequence>
<dbReference type="InterPro" id="IPR016032">
    <property type="entry name" value="Sig_transdc_resp-reg_C-effctor"/>
</dbReference>
<reference evidence="6 7" key="1">
    <citation type="submission" date="2016-10" db="EMBL/GenBank/DDBJ databases">
        <authorList>
            <person name="Varghese N."/>
            <person name="Submissions S."/>
        </authorList>
    </citation>
    <scope>NUCLEOTIDE SEQUENCE [LARGE SCALE GENOMIC DNA]</scope>
    <source>
        <strain evidence="6 7">DSM 25353</strain>
    </source>
</reference>
<dbReference type="SUPFAM" id="SSF52172">
    <property type="entry name" value="CheY-like"/>
    <property type="match status" value="1"/>
</dbReference>
<keyword evidence="1 3" id="KW-0597">Phosphoprotein</keyword>
<comment type="caution">
    <text evidence="6">The sequence shown here is derived from an EMBL/GenBank/DDBJ whole genome shotgun (WGS) entry which is preliminary data.</text>
</comment>
<name>A0A8X8LBY8_9BACT</name>
<dbReference type="SUPFAM" id="SSF46894">
    <property type="entry name" value="C-terminal effector domain of the bipartite response regulators"/>
    <property type="match status" value="1"/>
</dbReference>
<dbReference type="Gene3D" id="3.40.50.2300">
    <property type="match status" value="1"/>
</dbReference>
<dbReference type="GO" id="GO:0006355">
    <property type="term" value="P:regulation of DNA-templated transcription"/>
    <property type="evidence" value="ECO:0007669"/>
    <property type="project" value="InterPro"/>
</dbReference>
<evidence type="ECO:0000259" key="4">
    <source>
        <dbReference type="PROSITE" id="PS50043"/>
    </source>
</evidence>
<keyword evidence="7" id="KW-1185">Reference proteome</keyword>
<dbReference type="Proteomes" id="UP000198711">
    <property type="component" value="Unassembled WGS sequence"/>
</dbReference>
<dbReference type="PROSITE" id="PS50110">
    <property type="entry name" value="RESPONSE_REGULATORY"/>
    <property type="match status" value="1"/>
</dbReference>
<gene>
    <name evidence="6" type="ORF">SAMN05444410_110101</name>
</gene>
<dbReference type="InterPro" id="IPR058245">
    <property type="entry name" value="NreC/VraR/RcsB-like_REC"/>
</dbReference>
<organism evidence="6 7">
    <name type="scientific">Hydrobacter penzbergensis</name>
    <dbReference type="NCBI Taxonomy" id="1235997"/>
    <lineage>
        <taxon>Bacteria</taxon>
        <taxon>Pseudomonadati</taxon>
        <taxon>Bacteroidota</taxon>
        <taxon>Chitinophagia</taxon>
        <taxon>Chitinophagales</taxon>
        <taxon>Chitinophagaceae</taxon>
        <taxon>Hydrobacter</taxon>
    </lineage>
</organism>
<dbReference type="SMART" id="SM00421">
    <property type="entry name" value="HTH_LUXR"/>
    <property type="match status" value="1"/>
</dbReference>